<accession>K1SF61</accession>
<comment type="caution">
    <text evidence="2">The sequence shown here is derived from an EMBL/GenBank/DDBJ whole genome shotgun (WGS) entry which is preliminary data.</text>
</comment>
<feature type="domain" description="Phage terminase large subunit N-terminal" evidence="1">
    <location>
        <begin position="21"/>
        <end position="196"/>
    </location>
</feature>
<gene>
    <name evidence="2" type="ORF">LEA_13378</name>
</gene>
<dbReference type="Gene3D" id="3.30.420.280">
    <property type="match status" value="1"/>
</dbReference>
<reference evidence="2" key="1">
    <citation type="journal article" date="2013" name="Environ. Microbiol.">
        <title>Microbiota from the distal guts of lean and obese adolescents exhibit partial functional redundancy besides clear differences in community structure.</title>
        <authorList>
            <person name="Ferrer M."/>
            <person name="Ruiz A."/>
            <person name="Lanza F."/>
            <person name="Haange S.B."/>
            <person name="Oberbach A."/>
            <person name="Till H."/>
            <person name="Bargiela R."/>
            <person name="Campoy C."/>
            <person name="Segura M.T."/>
            <person name="Richter M."/>
            <person name="von Bergen M."/>
            <person name="Seifert J."/>
            <person name="Suarez A."/>
        </authorList>
    </citation>
    <scope>NUCLEOTIDE SEQUENCE</scope>
</reference>
<feature type="non-terminal residue" evidence="2">
    <location>
        <position position="378"/>
    </location>
</feature>
<organism evidence="2">
    <name type="scientific">human gut metagenome</name>
    <dbReference type="NCBI Taxonomy" id="408170"/>
    <lineage>
        <taxon>unclassified sequences</taxon>
        <taxon>metagenomes</taxon>
        <taxon>organismal metagenomes</taxon>
    </lineage>
</organism>
<dbReference type="Pfam" id="PF04466">
    <property type="entry name" value="Terminase_3"/>
    <property type="match status" value="1"/>
</dbReference>
<dbReference type="InterPro" id="IPR027417">
    <property type="entry name" value="P-loop_NTPase"/>
</dbReference>
<dbReference type="AlphaFoldDB" id="K1SF61"/>
<proteinExistence type="predicted"/>
<evidence type="ECO:0000259" key="1">
    <source>
        <dbReference type="Pfam" id="PF04466"/>
    </source>
</evidence>
<dbReference type="InterPro" id="IPR035412">
    <property type="entry name" value="Terminase_L_N"/>
</dbReference>
<dbReference type="EMBL" id="AJWY01009078">
    <property type="protein sequence ID" value="EKC59402.1"/>
    <property type="molecule type" value="Genomic_DNA"/>
</dbReference>
<name>K1SF61_9ZZZZ</name>
<sequence length="378" mass="43175">MQVDLGTLNPKQKQFCQSRSRYTAYGGARGGGKTHVLLRKAAGGALTYPGIKILIVRREYPELEQNIILPMQKLIPPEVGSYNGSMRMMFFCNGSIIKFGHYGAGDDQEYQGLEFDWIFMEEATQFSESQFRTLGACLRGATKFPRRMYLTCNPGGIGHLWVKRLFVDREYREGEKAKDYTFIPATVDDNPQLLEASPEYKQMLDLLPEDVRRAWRYGDWNAMAGTFFPEFRRETHVIAPFVRVPQEWKKYRAFDYGLDMFACLWVAVDFEGRAYVYREVQQSGLIVSEAAKLAIALTPPEEHIEFTIAPPDMWNRQKDSGRSMAEIFAQNGLGLLKASNNRVQGWMAVKELLKPMKSDTDRPGLLVTENCVGLIRNL</sequence>
<protein>
    <submittedName>
        <fullName evidence="2">Terminase-like protein</fullName>
    </submittedName>
</protein>
<evidence type="ECO:0000313" key="2">
    <source>
        <dbReference type="EMBL" id="EKC59402.1"/>
    </source>
</evidence>
<dbReference type="Gene3D" id="3.40.50.300">
    <property type="entry name" value="P-loop containing nucleotide triphosphate hydrolases"/>
    <property type="match status" value="1"/>
</dbReference>